<protein>
    <submittedName>
        <fullName evidence="1">Four helix bundle protein</fullName>
    </submittedName>
</protein>
<proteinExistence type="predicted"/>
<reference evidence="1 2" key="1">
    <citation type="journal article" date="2015" name="Nature">
        <title>rRNA introns, odd ribosomes, and small enigmatic genomes across a large radiation of phyla.</title>
        <authorList>
            <person name="Brown C.T."/>
            <person name="Hug L.A."/>
            <person name="Thomas B.C."/>
            <person name="Sharon I."/>
            <person name="Castelle C.J."/>
            <person name="Singh A."/>
            <person name="Wilkins M.J."/>
            <person name="Williams K.H."/>
            <person name="Banfield J.F."/>
        </authorList>
    </citation>
    <scope>NUCLEOTIDE SEQUENCE [LARGE SCALE GENOMIC DNA]</scope>
</reference>
<dbReference type="Pfam" id="PF05635">
    <property type="entry name" value="23S_rRNA_IVP"/>
    <property type="match status" value="1"/>
</dbReference>
<evidence type="ECO:0000313" key="1">
    <source>
        <dbReference type="EMBL" id="KKQ85599.1"/>
    </source>
</evidence>
<gene>
    <name evidence="1" type="ORF">UT08_C0005G0050</name>
</gene>
<dbReference type="SUPFAM" id="SSF158446">
    <property type="entry name" value="IVS-encoded protein-like"/>
    <property type="match status" value="1"/>
</dbReference>
<dbReference type="AlphaFoldDB" id="A0A0G0NIA3"/>
<sequence>MSYTDKNAVYGYNKLFVYQKSLDLVIETYKITKLFPKEERFVLVPQMRRASLSIVANIVEGYSKSSRKELVRFLDISKGSINELEIYYLIAFKLNYFDKMKFEKVSMLILETKKLLYSYQKSLRVSDN</sequence>
<dbReference type="EMBL" id="LBVL01000005">
    <property type="protein sequence ID" value="KKQ85599.1"/>
    <property type="molecule type" value="Genomic_DNA"/>
</dbReference>
<dbReference type="STRING" id="1618570.UT08_C0005G0050"/>
<evidence type="ECO:0000313" key="2">
    <source>
        <dbReference type="Proteomes" id="UP000034081"/>
    </source>
</evidence>
<dbReference type="InterPro" id="IPR036583">
    <property type="entry name" value="23S_rRNA_IVS_sf"/>
</dbReference>
<dbReference type="InterPro" id="IPR012657">
    <property type="entry name" value="23S_rRNA-intervening_sequence"/>
</dbReference>
<name>A0A0G0NIA3_9BACT</name>
<dbReference type="Proteomes" id="UP000034081">
    <property type="component" value="Unassembled WGS sequence"/>
</dbReference>
<dbReference type="PANTHER" id="PTHR38471">
    <property type="entry name" value="FOUR HELIX BUNDLE PROTEIN"/>
    <property type="match status" value="1"/>
</dbReference>
<dbReference type="Gene3D" id="1.20.1440.60">
    <property type="entry name" value="23S rRNA-intervening sequence"/>
    <property type="match status" value="1"/>
</dbReference>
<dbReference type="CDD" id="cd16377">
    <property type="entry name" value="23S_rRNA_IVP_like"/>
    <property type="match status" value="1"/>
</dbReference>
<dbReference type="PANTHER" id="PTHR38471:SF2">
    <property type="entry name" value="FOUR HELIX BUNDLE PROTEIN"/>
    <property type="match status" value="1"/>
</dbReference>
<accession>A0A0G0NIA3</accession>
<dbReference type="NCBIfam" id="TIGR02436">
    <property type="entry name" value="four helix bundle protein"/>
    <property type="match status" value="1"/>
</dbReference>
<comment type="caution">
    <text evidence="1">The sequence shown here is derived from an EMBL/GenBank/DDBJ whole genome shotgun (WGS) entry which is preliminary data.</text>
</comment>
<organism evidence="1 2">
    <name type="scientific">Candidatus Woesebacteria bacterium GW2011_GWB1_38_8</name>
    <dbReference type="NCBI Taxonomy" id="1618570"/>
    <lineage>
        <taxon>Bacteria</taxon>
        <taxon>Candidatus Woeseibacteriota</taxon>
    </lineage>
</organism>